<sequence length="108" mass="11995">MTTDDSVVRATLRTLEDRIADMRSSLADIVAIKGEVHDHFKAACSTRYQENIDDWTNRYNQLKSAYESFQTSFTSGHQQINAAHDDANGVGGNWSVHSSHVKGVLNPS</sequence>
<evidence type="ECO:0000256" key="1">
    <source>
        <dbReference type="SAM" id="MobiDB-lite"/>
    </source>
</evidence>
<reference evidence="2" key="1">
    <citation type="journal article" date="2014" name="Int. J. Syst. Evol. Microbiol.">
        <title>Complete genome sequence of Corynebacterium casei LMG S-19264T (=DSM 44701T), isolated from a smear-ripened cheese.</title>
        <authorList>
            <consortium name="US DOE Joint Genome Institute (JGI-PGF)"/>
            <person name="Walter F."/>
            <person name="Albersmeier A."/>
            <person name="Kalinowski J."/>
            <person name="Ruckert C."/>
        </authorList>
    </citation>
    <scope>NUCLEOTIDE SEQUENCE</scope>
    <source>
        <strain evidence="2">JCM 4646</strain>
    </source>
</reference>
<organism evidence="2 3">
    <name type="scientific">Kitasatospora indigofera</name>
    <dbReference type="NCBI Taxonomy" id="67307"/>
    <lineage>
        <taxon>Bacteria</taxon>
        <taxon>Bacillati</taxon>
        <taxon>Actinomycetota</taxon>
        <taxon>Actinomycetes</taxon>
        <taxon>Kitasatosporales</taxon>
        <taxon>Streptomycetaceae</taxon>
        <taxon>Kitasatospora</taxon>
    </lineage>
</organism>
<gene>
    <name evidence="2" type="ORF">GCM10018781_50230</name>
</gene>
<dbReference type="RefSeq" id="WP_190213167.1">
    <property type="nucleotide sequence ID" value="NZ_BNBO01000032.1"/>
</dbReference>
<evidence type="ECO:0000313" key="2">
    <source>
        <dbReference type="EMBL" id="GHH77207.1"/>
    </source>
</evidence>
<keyword evidence="3" id="KW-1185">Reference proteome</keyword>
<protein>
    <recommendedName>
        <fullName evidence="4">WXG100 family type VII secretion target</fullName>
    </recommendedName>
</protein>
<dbReference type="Proteomes" id="UP000617734">
    <property type="component" value="Unassembled WGS sequence"/>
</dbReference>
<dbReference type="GeneID" id="95355396"/>
<accession>A0A919G337</accession>
<comment type="caution">
    <text evidence="2">The sequence shown here is derived from an EMBL/GenBank/DDBJ whole genome shotgun (WGS) entry which is preliminary data.</text>
</comment>
<reference evidence="2" key="2">
    <citation type="submission" date="2020-09" db="EMBL/GenBank/DDBJ databases">
        <authorList>
            <person name="Sun Q."/>
            <person name="Ohkuma M."/>
        </authorList>
    </citation>
    <scope>NUCLEOTIDE SEQUENCE</scope>
    <source>
        <strain evidence="2">JCM 4646</strain>
    </source>
</reference>
<dbReference type="EMBL" id="BNBO01000032">
    <property type="protein sequence ID" value="GHH77207.1"/>
    <property type="molecule type" value="Genomic_DNA"/>
</dbReference>
<evidence type="ECO:0008006" key="4">
    <source>
        <dbReference type="Google" id="ProtNLM"/>
    </source>
</evidence>
<dbReference type="InterPro" id="IPR036689">
    <property type="entry name" value="ESAT-6-like_sf"/>
</dbReference>
<proteinExistence type="predicted"/>
<name>A0A919G337_9ACTN</name>
<dbReference type="SUPFAM" id="SSF140453">
    <property type="entry name" value="EsxAB dimer-like"/>
    <property type="match status" value="1"/>
</dbReference>
<feature type="region of interest" description="Disordered" evidence="1">
    <location>
        <begin position="85"/>
        <end position="108"/>
    </location>
</feature>
<evidence type="ECO:0000313" key="3">
    <source>
        <dbReference type="Proteomes" id="UP000617734"/>
    </source>
</evidence>
<dbReference type="AlphaFoldDB" id="A0A919G337"/>